<accession>F7NDT5</accession>
<dbReference type="Gene3D" id="1.20.1600.10">
    <property type="entry name" value="Outer membrane efflux proteins (OEP)"/>
    <property type="match status" value="1"/>
</dbReference>
<evidence type="ECO:0000256" key="3">
    <source>
        <dbReference type="ARBA" id="ARBA00022448"/>
    </source>
</evidence>
<comment type="similarity">
    <text evidence="2">Belongs to the outer membrane factor (OMF) (TC 1.B.17) family.</text>
</comment>
<dbReference type="GO" id="GO:0015562">
    <property type="term" value="F:efflux transmembrane transporter activity"/>
    <property type="evidence" value="ECO:0007669"/>
    <property type="project" value="InterPro"/>
</dbReference>
<keyword evidence="4" id="KW-1134">Transmembrane beta strand</keyword>
<keyword evidence="3" id="KW-0813">Transport</keyword>
<dbReference type="OrthoDB" id="6395775at2"/>
<evidence type="ECO:0000256" key="8">
    <source>
        <dbReference type="SAM" id="Coils"/>
    </source>
</evidence>
<keyword evidence="6" id="KW-0472">Membrane</keyword>
<dbReference type="AlphaFoldDB" id="F7NDT5"/>
<feature type="coiled-coil region" evidence="8">
    <location>
        <begin position="331"/>
        <end position="358"/>
    </location>
</feature>
<evidence type="ECO:0000313" key="10">
    <source>
        <dbReference type="Proteomes" id="UP000003240"/>
    </source>
</evidence>
<dbReference type="GO" id="GO:0009279">
    <property type="term" value="C:cell outer membrane"/>
    <property type="evidence" value="ECO:0007669"/>
    <property type="project" value="UniProtKB-SubCell"/>
</dbReference>
<dbReference type="PIRSF" id="PIRSF001892">
    <property type="entry name" value="CyaE"/>
    <property type="match status" value="1"/>
</dbReference>
<keyword evidence="7" id="KW-0998">Cell outer membrane</keyword>
<dbReference type="eggNOG" id="COG1538">
    <property type="taxonomic scope" value="Bacteria"/>
</dbReference>
<keyword evidence="10" id="KW-1185">Reference proteome</keyword>
<comment type="subcellular location">
    <subcellularLocation>
        <location evidence="1">Cell outer membrane</location>
    </subcellularLocation>
</comment>
<dbReference type="InterPro" id="IPR003423">
    <property type="entry name" value="OMP_efflux"/>
</dbReference>
<gene>
    <name evidence="9" type="ORF">ALO_00960</name>
</gene>
<keyword evidence="5" id="KW-0812">Transmembrane</keyword>
<dbReference type="STRING" id="1009370.ALO_00960"/>
<dbReference type="InterPro" id="IPR051906">
    <property type="entry name" value="TolC-like"/>
</dbReference>
<feature type="coiled-coil region" evidence="8">
    <location>
        <begin position="129"/>
        <end position="188"/>
    </location>
</feature>
<dbReference type="SUPFAM" id="SSF56954">
    <property type="entry name" value="Outer membrane efflux proteins (OEP)"/>
    <property type="match status" value="1"/>
</dbReference>
<organism evidence="9 10">
    <name type="scientific">Acetonema longum DSM 6540</name>
    <dbReference type="NCBI Taxonomy" id="1009370"/>
    <lineage>
        <taxon>Bacteria</taxon>
        <taxon>Bacillati</taxon>
        <taxon>Bacillota</taxon>
        <taxon>Negativicutes</taxon>
        <taxon>Acetonemataceae</taxon>
        <taxon>Acetonema</taxon>
    </lineage>
</organism>
<reference evidence="9 10" key="1">
    <citation type="journal article" date="2011" name="EMBO J.">
        <title>Structural diversity of bacterial flagellar motors.</title>
        <authorList>
            <person name="Chen S."/>
            <person name="Beeby M."/>
            <person name="Murphy G.E."/>
            <person name="Leadbetter J.R."/>
            <person name="Hendrixson D.R."/>
            <person name="Briegel A."/>
            <person name="Li Z."/>
            <person name="Shi J."/>
            <person name="Tocheva E.I."/>
            <person name="Muller A."/>
            <person name="Dobro M.J."/>
            <person name="Jensen G.J."/>
        </authorList>
    </citation>
    <scope>NUCLEOTIDE SEQUENCE [LARGE SCALE GENOMIC DNA]</scope>
    <source>
        <strain evidence="9 10">DSM 6540</strain>
    </source>
</reference>
<name>F7NDT5_9FIRM</name>
<dbReference type="Proteomes" id="UP000003240">
    <property type="component" value="Unassembled WGS sequence"/>
</dbReference>
<proteinExistence type="inferred from homology"/>
<evidence type="ECO:0000256" key="2">
    <source>
        <dbReference type="ARBA" id="ARBA00007613"/>
    </source>
</evidence>
<dbReference type="GO" id="GO:0015288">
    <property type="term" value="F:porin activity"/>
    <property type="evidence" value="ECO:0007669"/>
    <property type="project" value="TreeGrafter"/>
</dbReference>
<evidence type="ECO:0000256" key="4">
    <source>
        <dbReference type="ARBA" id="ARBA00022452"/>
    </source>
</evidence>
<evidence type="ECO:0000313" key="9">
    <source>
        <dbReference type="EMBL" id="EGO65806.1"/>
    </source>
</evidence>
<evidence type="ECO:0000256" key="7">
    <source>
        <dbReference type="ARBA" id="ARBA00023237"/>
    </source>
</evidence>
<dbReference type="RefSeq" id="WP_004091868.1">
    <property type="nucleotide sequence ID" value="NZ_AFGF01000012.1"/>
</dbReference>
<evidence type="ECO:0000256" key="6">
    <source>
        <dbReference type="ARBA" id="ARBA00023136"/>
    </source>
</evidence>
<evidence type="ECO:0000256" key="1">
    <source>
        <dbReference type="ARBA" id="ARBA00004442"/>
    </source>
</evidence>
<dbReference type="PANTHER" id="PTHR30026">
    <property type="entry name" value="OUTER MEMBRANE PROTEIN TOLC"/>
    <property type="match status" value="1"/>
</dbReference>
<dbReference type="Pfam" id="PF02321">
    <property type="entry name" value="OEP"/>
    <property type="match status" value="2"/>
</dbReference>
<protein>
    <submittedName>
        <fullName evidence="9">Outer membrane efflux protein</fullName>
    </submittedName>
</protein>
<dbReference type="InterPro" id="IPR028351">
    <property type="entry name" value="CyaE"/>
</dbReference>
<dbReference type="PANTHER" id="PTHR30026:SF20">
    <property type="entry name" value="OUTER MEMBRANE PROTEIN TOLC"/>
    <property type="match status" value="1"/>
</dbReference>
<keyword evidence="8" id="KW-0175">Coiled coil</keyword>
<dbReference type="GO" id="GO:1990281">
    <property type="term" value="C:efflux pump complex"/>
    <property type="evidence" value="ECO:0007669"/>
    <property type="project" value="TreeGrafter"/>
</dbReference>
<sequence length="446" mass="49248">MLRQKVWKTCWVAIPVGIIFLANSMNTWAAPVELSLHESIALALRNNPAVKIAEADQSQAVWAVAEIRGEFGPGLKYDHTYSRAEIAASTLNDDLLGYLSGSALKSNGFRNRITLNLPLYTGGRRAGLLGQAEDNLYAARLEVKKAKQQLAFDTTTAYFNALQARSLLEISQESMENLTAHLKNVQVKYEEGLVTKAEVLRAEVELANAGQDLMTAQNDYNLAIDSLNNVMGLPLDHEITITATGNGAIAYESDTRTLEECIQYARRNHPAVIQSQIRVNAAKQGVKAEKSGNLPQISLNGSNDWYDEDFPGAKESYWMVSLTASLNVFDAGVVKSKVKQAESKMDKARQQARQAEEAAALDVSKAYHDLRAAENRIATTKGVVDKAREIFRITEIRYREGAGTNLDVIDAQLTLAQAKTKHNQARYDYCRSKAKLMQAMGMDQDT</sequence>
<evidence type="ECO:0000256" key="5">
    <source>
        <dbReference type="ARBA" id="ARBA00022692"/>
    </source>
</evidence>
<dbReference type="EMBL" id="AFGF01000012">
    <property type="protein sequence ID" value="EGO65806.1"/>
    <property type="molecule type" value="Genomic_DNA"/>
</dbReference>
<comment type="caution">
    <text evidence="9">The sequence shown here is derived from an EMBL/GenBank/DDBJ whole genome shotgun (WGS) entry which is preliminary data.</text>
</comment>